<feature type="transmembrane region" description="Helical" evidence="9">
    <location>
        <begin position="1012"/>
        <end position="1032"/>
    </location>
</feature>
<feature type="region of interest" description="Disordered" evidence="10">
    <location>
        <begin position="304"/>
        <end position="332"/>
    </location>
</feature>
<evidence type="ECO:0000256" key="7">
    <source>
        <dbReference type="ARBA" id="ARBA00023065"/>
    </source>
</evidence>
<feature type="compositionally biased region" description="Low complexity" evidence="10">
    <location>
        <begin position="306"/>
        <end position="324"/>
    </location>
</feature>
<dbReference type="GO" id="GO:0008509">
    <property type="term" value="F:monoatomic anion transmembrane transporter activity"/>
    <property type="evidence" value="ECO:0007669"/>
    <property type="project" value="InterPro"/>
</dbReference>
<keyword evidence="3 9" id="KW-0813">Transport</keyword>
<dbReference type="Pfam" id="PF00955">
    <property type="entry name" value="HCO3_cotransp"/>
    <property type="match status" value="1"/>
</dbReference>
<feature type="transmembrane region" description="Helical" evidence="9">
    <location>
        <begin position="1191"/>
        <end position="1211"/>
    </location>
</feature>
<feature type="compositionally biased region" description="Basic and acidic residues" evidence="10">
    <location>
        <begin position="56"/>
        <end position="78"/>
    </location>
</feature>
<feature type="transmembrane region" description="Helical" evidence="9">
    <location>
        <begin position="814"/>
        <end position="843"/>
    </location>
</feature>
<keyword evidence="6 9" id="KW-1133">Transmembrane helix</keyword>
<reference evidence="13" key="1">
    <citation type="submission" date="2021-10" db="EMBL/GenBank/DDBJ databases">
        <title>Tropical sea cucumber genome reveals ecological adaptation and Cuvierian tubules defense mechanism.</title>
        <authorList>
            <person name="Chen T."/>
        </authorList>
    </citation>
    <scope>NUCLEOTIDE SEQUENCE</scope>
    <source>
        <strain evidence="13">Nanhai2018</strain>
        <tissue evidence="13">Muscle</tissue>
    </source>
</reference>
<gene>
    <name evidence="13" type="ORF">HOLleu_41727</name>
</gene>
<feature type="region of interest" description="Disordered" evidence="10">
    <location>
        <begin position="477"/>
        <end position="512"/>
    </location>
</feature>
<dbReference type="Proteomes" id="UP001152320">
    <property type="component" value="Chromosome 23"/>
</dbReference>
<keyword evidence="5 9" id="KW-0812">Transmembrane</keyword>
<evidence type="ECO:0000313" key="13">
    <source>
        <dbReference type="EMBL" id="KAJ8019938.1"/>
    </source>
</evidence>
<evidence type="ECO:0000256" key="10">
    <source>
        <dbReference type="SAM" id="MobiDB-lite"/>
    </source>
</evidence>
<dbReference type="InterPro" id="IPR013769">
    <property type="entry name" value="Band3_cytoplasmic_dom"/>
</dbReference>
<keyword evidence="4" id="KW-1003">Cell membrane</keyword>
<keyword evidence="8 9" id="KW-0472">Membrane</keyword>
<feature type="domain" description="Bicarbonate transporter-like transmembrane" evidence="11">
    <location>
        <begin position="751"/>
        <end position="1293"/>
    </location>
</feature>
<dbReference type="FunFam" id="3.40.930.10:FF:000020">
    <property type="entry name" value="Anion exchange protein"/>
    <property type="match status" value="1"/>
</dbReference>
<evidence type="ECO:0000256" key="8">
    <source>
        <dbReference type="ARBA" id="ARBA00023136"/>
    </source>
</evidence>
<evidence type="ECO:0000259" key="11">
    <source>
        <dbReference type="Pfam" id="PF00955"/>
    </source>
</evidence>
<keyword evidence="7 9" id="KW-0406">Ion transport</keyword>
<dbReference type="Pfam" id="PF07565">
    <property type="entry name" value="Band_3_cyto"/>
    <property type="match status" value="1"/>
</dbReference>
<feature type="transmembrane region" description="Helical" evidence="9">
    <location>
        <begin position="1261"/>
        <end position="1278"/>
    </location>
</feature>
<dbReference type="OrthoDB" id="1735926at2759"/>
<dbReference type="InterPro" id="IPR011531">
    <property type="entry name" value="HCO3_transpt-like_TM_dom"/>
</dbReference>
<feature type="transmembrane region" description="Helical" evidence="9">
    <location>
        <begin position="780"/>
        <end position="802"/>
    </location>
</feature>
<sequence>MSEPFGSNQSASAAPIQGPNESSSRKPLTTSHSAESQNVEKFMQRPQRYSLPDISLNRDADHATPTHQFGEKDYESHRQTNLHVHHPLSQIPRKSACRSKSASKLGMPGSSSKTSVKSSHSGMGVDDSIGVIHEADENEEENKRDIPKFTIGDPDIDEENPEVGEEAEETTPMVANVVVENENEGPSEGMESKGKKHHHHNHHHKDRDQKHHHRHHHHNHKNHHGHHHHHKQYMDPVDLTLRSQQGSHVELGKLAHSEDTLPTEEEEAKTLNPADLEEMTTHRFGEVPGMSRSKVNRSLSSFIHVSSKSGSDRGSTSETETLTPRKYEKKKKKTVTMKREYDHRPHEVFVELDELFKEEGHEMQWKEKARWIKFEEDVEEGTHKWGKPHVAFLSFHSLIELRHFLENASCLMDLEEKDLREIFHRIVDQIIISDQARDEDRGQILQTLLLKHKHLQDRPGLLKNISTVSLGSLLRTSHSESNLRHHKERKTSAEYSRDESSTSMHSNDKADLRRLATEPAVLSGQKPQEEVHIPMLSPEIENISNSNDTMEVTFHPSTSLGHRNRSEPRKLDERRVEGIMKKIPPDAEATTVLVGELDTLRQPAVVFVRLAEGTRLASLTEVPIPVRFLFVMLGPGDVGIDYHEIGRSFSTLMSNEHFHEVAYKADGIDDLLRAMNDFIDHTIVLPPGDWDKELLLPVLRMQNEKMMEKRRLMETPTILEEDEGEMDETDKGVSKAPDRPKDIDPLKRTGRLFGGMINDVKRRYPQYLSDIKDGLNLQCLAAFFFIYFAALSPAITFGGLLGEKSENWMGVSEMIIGSSISGVVFSLFSAQPVTIVGATGPLLVFEENLYLFCSSAGIQYLPYRAWVGIWLFIIITVVVAFEGSSLVRLFTRFTEEIFAFLISLIFIFEVFNKLSKIFQQHPLVEDYCILYEEYENSTEMYYDSTTMYSSNGPTNATGEVCSSSKDIVKDQPNTALLSTILTLGTFLLAYFLRMFRNSRFLGRGARKMIGDFGIPISIFAFCLLDILITTVYTQKLEVPNGLQPTDACKRGWVVNLLGTGEEKMSVLLMLSAVIPALLVFILMYMESLITALIVNKKENKLTKGSGFHLDLFILGALACFNGFFGFPWVCAATVRSVTHVGALSMHSKSHAPGEKPRLEGIREQRVTGFLVNLMIGLSIALAPLLRQVPLAVLFGVFLYMGVSSLSGIQMVDRTRLIFMPTKHHPDVVYVRKVQTYRMHFFTVLQLICLAILWVVKSSAAALAFPFFLVLLVPVRKLLPKIFSKQELDALDGTEAADQDEVDDEYHRAHMPI</sequence>
<feature type="compositionally biased region" description="Low complexity" evidence="10">
    <location>
        <begin position="98"/>
        <end position="121"/>
    </location>
</feature>
<name>A0A9Q1BC03_HOLLE</name>
<feature type="compositionally biased region" description="Acidic residues" evidence="10">
    <location>
        <begin position="154"/>
        <end position="169"/>
    </location>
</feature>
<dbReference type="Gene3D" id="1.10.287.570">
    <property type="entry name" value="Helical hairpin bin"/>
    <property type="match status" value="1"/>
</dbReference>
<dbReference type="GO" id="GO:0015701">
    <property type="term" value="P:bicarbonate transport"/>
    <property type="evidence" value="ECO:0007669"/>
    <property type="project" value="TreeGrafter"/>
</dbReference>
<feature type="compositionally biased region" description="Polar residues" evidence="10">
    <location>
        <begin position="1"/>
        <end position="12"/>
    </location>
</feature>
<evidence type="ECO:0000256" key="3">
    <source>
        <dbReference type="ARBA" id="ARBA00022448"/>
    </source>
</evidence>
<evidence type="ECO:0000256" key="1">
    <source>
        <dbReference type="ARBA" id="ARBA00004651"/>
    </source>
</evidence>
<feature type="transmembrane region" description="Helical" evidence="9">
    <location>
        <begin position="893"/>
        <end position="911"/>
    </location>
</feature>
<feature type="compositionally biased region" description="Basic and acidic residues" evidence="10">
    <location>
        <begin position="490"/>
        <end position="512"/>
    </location>
</feature>
<accession>A0A9Q1BC03</accession>
<dbReference type="InterPro" id="IPR003020">
    <property type="entry name" value="HCO3_transpt_euk"/>
</dbReference>
<evidence type="ECO:0000256" key="2">
    <source>
        <dbReference type="ARBA" id="ARBA00010993"/>
    </source>
</evidence>
<feature type="transmembrane region" description="Helical" evidence="9">
    <location>
        <begin position="1166"/>
        <end position="1185"/>
    </location>
</feature>
<dbReference type="GO" id="GO:0051453">
    <property type="term" value="P:regulation of intracellular pH"/>
    <property type="evidence" value="ECO:0007669"/>
    <property type="project" value="TreeGrafter"/>
</dbReference>
<feature type="compositionally biased region" description="Polar residues" evidence="10">
    <location>
        <begin position="19"/>
        <end position="39"/>
    </location>
</feature>
<dbReference type="NCBIfam" id="TIGR00834">
    <property type="entry name" value="ae"/>
    <property type="match status" value="1"/>
</dbReference>
<evidence type="ECO:0000256" key="5">
    <source>
        <dbReference type="ARBA" id="ARBA00022692"/>
    </source>
</evidence>
<feature type="transmembrane region" description="Helical" evidence="9">
    <location>
        <begin position="863"/>
        <end position="881"/>
    </location>
</feature>
<dbReference type="SUPFAM" id="SSF55804">
    <property type="entry name" value="Phoshotransferase/anion transport protein"/>
    <property type="match status" value="1"/>
</dbReference>
<dbReference type="PANTHER" id="PTHR11453">
    <property type="entry name" value="ANION EXCHANGE PROTEIN"/>
    <property type="match status" value="1"/>
</dbReference>
<feature type="domain" description="Band 3 cytoplasmic" evidence="12">
    <location>
        <begin position="346"/>
        <end position="691"/>
    </location>
</feature>
<feature type="compositionally biased region" description="Basic residues" evidence="10">
    <location>
        <begin position="194"/>
        <end position="231"/>
    </location>
</feature>
<dbReference type="InterPro" id="IPR016152">
    <property type="entry name" value="PTrfase/Anion_transptr"/>
</dbReference>
<comment type="caution">
    <text evidence="13">The sequence shown here is derived from an EMBL/GenBank/DDBJ whole genome shotgun (WGS) entry which is preliminary data.</text>
</comment>
<feature type="region of interest" description="Disordered" evidence="10">
    <location>
        <begin position="183"/>
        <end position="233"/>
    </location>
</feature>
<evidence type="ECO:0000256" key="4">
    <source>
        <dbReference type="ARBA" id="ARBA00022475"/>
    </source>
</evidence>
<evidence type="ECO:0000256" key="9">
    <source>
        <dbReference type="RuleBase" id="RU362035"/>
    </source>
</evidence>
<comment type="similarity">
    <text evidence="2 9">Belongs to the anion exchanger (TC 2.A.31) family.</text>
</comment>
<protein>
    <recommendedName>
        <fullName evidence="9">Anion exchange protein</fullName>
    </recommendedName>
</protein>
<proteinExistence type="inferred from homology"/>
<dbReference type="EMBL" id="JAIZAY010000023">
    <property type="protein sequence ID" value="KAJ8019938.1"/>
    <property type="molecule type" value="Genomic_DNA"/>
</dbReference>
<evidence type="ECO:0000259" key="12">
    <source>
        <dbReference type="Pfam" id="PF07565"/>
    </source>
</evidence>
<dbReference type="PANTHER" id="PTHR11453:SF47">
    <property type="entry name" value="ANION EXCHANGE PROTEIN"/>
    <property type="match status" value="1"/>
</dbReference>
<evidence type="ECO:0000313" key="14">
    <source>
        <dbReference type="Proteomes" id="UP001152320"/>
    </source>
</evidence>
<organism evidence="13 14">
    <name type="scientific">Holothuria leucospilota</name>
    <name type="common">Black long sea cucumber</name>
    <name type="synonym">Mertensiothuria leucospilota</name>
    <dbReference type="NCBI Taxonomy" id="206669"/>
    <lineage>
        <taxon>Eukaryota</taxon>
        <taxon>Metazoa</taxon>
        <taxon>Echinodermata</taxon>
        <taxon>Eleutherozoa</taxon>
        <taxon>Echinozoa</taxon>
        <taxon>Holothuroidea</taxon>
        <taxon>Aspidochirotacea</taxon>
        <taxon>Aspidochirotida</taxon>
        <taxon>Holothuriidae</taxon>
        <taxon>Holothuria</taxon>
    </lineage>
</organism>
<comment type="subcellular location">
    <subcellularLocation>
        <location evidence="1">Cell membrane</location>
        <topology evidence="1">Multi-pass membrane protein</topology>
    </subcellularLocation>
    <subcellularLocation>
        <location evidence="9">Membrane</location>
        <topology evidence="9">Multi-pass membrane protein</topology>
    </subcellularLocation>
</comment>
<feature type="transmembrane region" description="Helical" evidence="9">
    <location>
        <begin position="1066"/>
        <end position="1094"/>
    </location>
</feature>
<feature type="region of interest" description="Disordered" evidence="10">
    <location>
        <begin position="1"/>
        <end position="170"/>
    </location>
</feature>
<dbReference type="FunFam" id="1.10.287.570:FF:000001">
    <property type="entry name" value="Anion exchange protein"/>
    <property type="match status" value="1"/>
</dbReference>
<dbReference type="Gene3D" id="3.40.930.10">
    <property type="entry name" value="Mannitol-specific EII, Chain A"/>
    <property type="match status" value="1"/>
</dbReference>
<feature type="transmembrane region" description="Helical" evidence="9">
    <location>
        <begin position="974"/>
        <end position="992"/>
    </location>
</feature>
<evidence type="ECO:0000256" key="6">
    <source>
        <dbReference type="ARBA" id="ARBA00022989"/>
    </source>
</evidence>
<keyword evidence="14" id="KW-1185">Reference proteome</keyword>
<dbReference type="GO" id="GO:0005452">
    <property type="term" value="F:solute:inorganic anion antiporter activity"/>
    <property type="evidence" value="ECO:0007669"/>
    <property type="project" value="InterPro"/>
</dbReference>
<dbReference type="PRINTS" id="PR01231">
    <property type="entry name" value="HCO3TRNSPORT"/>
</dbReference>
<dbReference type="GO" id="GO:0005886">
    <property type="term" value="C:plasma membrane"/>
    <property type="evidence" value="ECO:0007669"/>
    <property type="project" value="UniProtKB-SubCell"/>
</dbReference>